<dbReference type="InterPro" id="IPR036397">
    <property type="entry name" value="RNaseH_sf"/>
</dbReference>
<comment type="subcellular location">
    <subcellularLocation>
        <location evidence="1">Nucleus</location>
    </subcellularLocation>
</comment>
<dbReference type="InterPro" id="IPR000953">
    <property type="entry name" value="Chromo/chromo_shadow_dom"/>
</dbReference>
<dbReference type="SUPFAM" id="SSF53098">
    <property type="entry name" value="Ribonuclease H-like"/>
    <property type="match status" value="1"/>
</dbReference>
<reference evidence="4" key="2">
    <citation type="submission" date="2025-09" db="UniProtKB">
        <authorList>
            <consortium name="Ensembl"/>
        </authorList>
    </citation>
    <scope>IDENTIFICATION</scope>
</reference>
<dbReference type="InterPro" id="IPR001584">
    <property type="entry name" value="Integrase_cat-core"/>
</dbReference>
<dbReference type="GO" id="GO:0015074">
    <property type="term" value="P:DNA integration"/>
    <property type="evidence" value="ECO:0007669"/>
    <property type="project" value="InterPro"/>
</dbReference>
<dbReference type="Gene3D" id="2.40.50.40">
    <property type="match status" value="1"/>
</dbReference>
<dbReference type="Gene3D" id="3.30.420.10">
    <property type="entry name" value="Ribonuclease H-like superfamily/Ribonuclease H"/>
    <property type="match status" value="1"/>
</dbReference>
<proteinExistence type="predicted"/>
<reference evidence="4" key="1">
    <citation type="submission" date="2025-08" db="UniProtKB">
        <authorList>
            <consortium name="Ensembl"/>
        </authorList>
    </citation>
    <scope>IDENTIFICATION</scope>
</reference>
<accession>A0A3Q4GGF2</accession>
<dbReference type="OMA" id="GVDKQFQ"/>
<dbReference type="AlphaFoldDB" id="A0A3Q4GGF2"/>
<dbReference type="SMART" id="SM00298">
    <property type="entry name" value="CHROMO"/>
    <property type="match status" value="1"/>
</dbReference>
<dbReference type="GO" id="GO:0003676">
    <property type="term" value="F:nucleic acid binding"/>
    <property type="evidence" value="ECO:0007669"/>
    <property type="project" value="InterPro"/>
</dbReference>
<evidence type="ECO:0008006" key="6">
    <source>
        <dbReference type="Google" id="ProtNLM"/>
    </source>
</evidence>
<dbReference type="Proteomes" id="UP000261580">
    <property type="component" value="Unassembled WGS sequence"/>
</dbReference>
<dbReference type="PANTHER" id="PTHR46585:SF1">
    <property type="entry name" value="CHROMO DOMAIN-CONTAINING PROTEIN"/>
    <property type="match status" value="1"/>
</dbReference>
<dbReference type="Bgee" id="ENSNBRG00000004531">
    <property type="expression patterns" value="Expressed in liver and 1 other cell type or tissue"/>
</dbReference>
<keyword evidence="5" id="KW-1185">Reference proteome</keyword>
<dbReference type="InterPro" id="IPR023780">
    <property type="entry name" value="Chromo_domain"/>
</dbReference>
<dbReference type="STRING" id="32507.ENSNBRP00000005728"/>
<dbReference type="PROSITE" id="PS50994">
    <property type="entry name" value="INTEGRASE"/>
    <property type="match status" value="1"/>
</dbReference>
<dbReference type="GeneTree" id="ENSGT00940000174211"/>
<evidence type="ECO:0000313" key="5">
    <source>
        <dbReference type="Proteomes" id="UP000261580"/>
    </source>
</evidence>
<dbReference type="InterPro" id="IPR012337">
    <property type="entry name" value="RNaseH-like_sf"/>
</dbReference>
<sequence length="357" mass="41278">MESTLHKIYHDPAHPAGLASLNKLRIAAGEASGVTPPLSQVKHYLEQDDTYTLHKPARIHFPRNRVLVTGVDKQFQADLVDMCEYVADNDNLRYLLTCIDVFSKYAWVRCLTNKTGTVVSAAFEDILSEGGIHVKLQTDEGKEFYNTTFKQLMKRYNTKHFSTASEVKCSIVERFNRSFKGRMWKYLTSANSRRYVDVKPDLTQAYNNAYHRSIQMAPAEVNKDNEKSVFNALYKTRPQRELCFKFNIGDTVRISKLRGKFRKGYEQTYTDEIFTVKERIGRQPPVYRLADLAGEVLKGSFYEPEIQHVVVDENKTFKIENILARKKVGRKKQVLVKWLGWPDSFNSWIPEKDIVEA</sequence>
<dbReference type="PROSITE" id="PS50013">
    <property type="entry name" value="CHROMO_2"/>
    <property type="match status" value="1"/>
</dbReference>
<feature type="domain" description="Chromo" evidence="2">
    <location>
        <begin position="317"/>
        <end position="357"/>
    </location>
</feature>
<dbReference type="Ensembl" id="ENSNBRT00000005902.1">
    <property type="protein sequence ID" value="ENSNBRP00000005728.1"/>
    <property type="gene ID" value="ENSNBRG00000004531.1"/>
</dbReference>
<dbReference type="Pfam" id="PF00385">
    <property type="entry name" value="Chromo"/>
    <property type="match status" value="1"/>
</dbReference>
<name>A0A3Q4GGF2_NEOBR</name>
<evidence type="ECO:0000259" key="3">
    <source>
        <dbReference type="PROSITE" id="PS50994"/>
    </source>
</evidence>
<evidence type="ECO:0000313" key="4">
    <source>
        <dbReference type="Ensembl" id="ENSNBRP00000005728.1"/>
    </source>
</evidence>
<dbReference type="PANTHER" id="PTHR46585">
    <property type="entry name" value="INTEGRASE CORE DOMAIN CONTAINING PROTEIN"/>
    <property type="match status" value="1"/>
</dbReference>
<organism evidence="4 5">
    <name type="scientific">Neolamprologus brichardi</name>
    <name type="common">Fairy cichlid</name>
    <name type="synonym">Lamprologus brichardi</name>
    <dbReference type="NCBI Taxonomy" id="32507"/>
    <lineage>
        <taxon>Eukaryota</taxon>
        <taxon>Metazoa</taxon>
        <taxon>Chordata</taxon>
        <taxon>Craniata</taxon>
        <taxon>Vertebrata</taxon>
        <taxon>Euteleostomi</taxon>
        <taxon>Actinopterygii</taxon>
        <taxon>Neopterygii</taxon>
        <taxon>Teleostei</taxon>
        <taxon>Neoteleostei</taxon>
        <taxon>Acanthomorphata</taxon>
        <taxon>Ovalentaria</taxon>
        <taxon>Cichlomorphae</taxon>
        <taxon>Cichliformes</taxon>
        <taxon>Cichlidae</taxon>
        <taxon>African cichlids</taxon>
        <taxon>Pseudocrenilabrinae</taxon>
        <taxon>Lamprologini</taxon>
        <taxon>Neolamprologus</taxon>
    </lineage>
</organism>
<evidence type="ECO:0000256" key="1">
    <source>
        <dbReference type="ARBA" id="ARBA00004123"/>
    </source>
</evidence>
<dbReference type="GO" id="GO:0005634">
    <property type="term" value="C:nucleus"/>
    <property type="evidence" value="ECO:0007669"/>
    <property type="project" value="UniProtKB-SubCell"/>
</dbReference>
<protein>
    <recommendedName>
        <fullName evidence="6">Integrase catalytic domain-containing protein</fullName>
    </recommendedName>
</protein>
<dbReference type="Pfam" id="PF00665">
    <property type="entry name" value="rve"/>
    <property type="match status" value="1"/>
</dbReference>
<evidence type="ECO:0000259" key="2">
    <source>
        <dbReference type="PROSITE" id="PS50013"/>
    </source>
</evidence>
<feature type="domain" description="Integrase catalytic" evidence="3">
    <location>
        <begin position="58"/>
        <end position="226"/>
    </location>
</feature>
<dbReference type="SUPFAM" id="SSF54160">
    <property type="entry name" value="Chromo domain-like"/>
    <property type="match status" value="1"/>
</dbReference>
<dbReference type="CDD" id="cd00024">
    <property type="entry name" value="CD_CSD"/>
    <property type="match status" value="1"/>
</dbReference>
<dbReference type="InterPro" id="IPR016197">
    <property type="entry name" value="Chromo-like_dom_sf"/>
</dbReference>